<reference evidence="1" key="2">
    <citation type="submission" date="2021-12" db="EMBL/GenBank/DDBJ databases">
        <title>Resequencing data analysis of finger millet.</title>
        <authorList>
            <person name="Hatakeyama M."/>
            <person name="Aluri S."/>
            <person name="Balachadran M.T."/>
            <person name="Sivarajan S.R."/>
            <person name="Poveda L."/>
            <person name="Shimizu-Inatsugi R."/>
            <person name="Schlapbach R."/>
            <person name="Sreeman S.M."/>
            <person name="Shimizu K.K."/>
        </authorList>
    </citation>
    <scope>NUCLEOTIDE SEQUENCE</scope>
</reference>
<dbReference type="AlphaFoldDB" id="A0AAV5CQ47"/>
<dbReference type="Proteomes" id="UP001054889">
    <property type="component" value="Unassembled WGS sequence"/>
</dbReference>
<gene>
    <name evidence="1" type="primary">ga17305</name>
    <name evidence="1" type="ORF">PR202_ga17305</name>
</gene>
<evidence type="ECO:0000313" key="2">
    <source>
        <dbReference type="Proteomes" id="UP001054889"/>
    </source>
</evidence>
<evidence type="ECO:0000313" key="1">
    <source>
        <dbReference type="EMBL" id="GJN00141.1"/>
    </source>
</evidence>
<proteinExistence type="predicted"/>
<sequence length="108" mass="11138">MPSRTKDFSSRGLEAPSARFSAFPLRNPAEATAISSQNRVAAGWFQSPSPPPMPLASTAVSVTSAAACCSRRRCCFGHVLATSSSCCAVWRNGISASAGTSRIGRSGG</sequence>
<comment type="caution">
    <text evidence="1">The sequence shown here is derived from an EMBL/GenBank/DDBJ whole genome shotgun (WGS) entry which is preliminary data.</text>
</comment>
<keyword evidence="2" id="KW-1185">Reference proteome</keyword>
<protein>
    <submittedName>
        <fullName evidence="1">Uncharacterized protein</fullName>
    </submittedName>
</protein>
<dbReference type="EMBL" id="BQKI01000008">
    <property type="protein sequence ID" value="GJN00141.1"/>
    <property type="molecule type" value="Genomic_DNA"/>
</dbReference>
<organism evidence="1 2">
    <name type="scientific">Eleusine coracana subsp. coracana</name>
    <dbReference type="NCBI Taxonomy" id="191504"/>
    <lineage>
        <taxon>Eukaryota</taxon>
        <taxon>Viridiplantae</taxon>
        <taxon>Streptophyta</taxon>
        <taxon>Embryophyta</taxon>
        <taxon>Tracheophyta</taxon>
        <taxon>Spermatophyta</taxon>
        <taxon>Magnoliopsida</taxon>
        <taxon>Liliopsida</taxon>
        <taxon>Poales</taxon>
        <taxon>Poaceae</taxon>
        <taxon>PACMAD clade</taxon>
        <taxon>Chloridoideae</taxon>
        <taxon>Cynodonteae</taxon>
        <taxon>Eleusininae</taxon>
        <taxon>Eleusine</taxon>
    </lineage>
</organism>
<accession>A0AAV5CQ47</accession>
<reference evidence="1" key="1">
    <citation type="journal article" date="2018" name="DNA Res.">
        <title>Multiple hybrid de novo genome assembly of finger millet, an orphan allotetraploid crop.</title>
        <authorList>
            <person name="Hatakeyama M."/>
            <person name="Aluri S."/>
            <person name="Balachadran M.T."/>
            <person name="Sivarajan S.R."/>
            <person name="Patrignani A."/>
            <person name="Gruter S."/>
            <person name="Poveda L."/>
            <person name="Shimizu-Inatsugi R."/>
            <person name="Baeten J."/>
            <person name="Francoijs K.J."/>
            <person name="Nataraja K.N."/>
            <person name="Reddy Y.A.N."/>
            <person name="Phadnis S."/>
            <person name="Ravikumar R.L."/>
            <person name="Schlapbach R."/>
            <person name="Sreeman S.M."/>
            <person name="Shimizu K.K."/>
        </authorList>
    </citation>
    <scope>NUCLEOTIDE SEQUENCE</scope>
</reference>
<name>A0AAV5CQ47_ELECO</name>